<dbReference type="AlphaFoldDB" id="A0A6J4SWP0"/>
<evidence type="ECO:0000313" key="1">
    <source>
        <dbReference type="EMBL" id="CAA9507043.1"/>
    </source>
</evidence>
<proteinExistence type="predicted"/>
<sequence length="31" mass="3392">RRRPAGCGGPERPRHRCRCRGLSTGGDDRGV</sequence>
<gene>
    <name evidence="1" type="ORF">AVDCRST_MAG44-1132</name>
</gene>
<reference evidence="1" key="1">
    <citation type="submission" date="2020-02" db="EMBL/GenBank/DDBJ databases">
        <authorList>
            <person name="Meier V. D."/>
        </authorList>
    </citation>
    <scope>NUCLEOTIDE SEQUENCE</scope>
    <source>
        <strain evidence="1">AVDCRST_MAG44</strain>
    </source>
</reference>
<protein>
    <submittedName>
        <fullName evidence="1">Uncharacterized protein</fullName>
    </submittedName>
</protein>
<name>A0A6J4SWP0_9SPHN</name>
<organism evidence="1">
    <name type="scientific">uncultured Sphingomonas sp</name>
    <dbReference type="NCBI Taxonomy" id="158754"/>
    <lineage>
        <taxon>Bacteria</taxon>
        <taxon>Pseudomonadati</taxon>
        <taxon>Pseudomonadota</taxon>
        <taxon>Alphaproteobacteria</taxon>
        <taxon>Sphingomonadales</taxon>
        <taxon>Sphingomonadaceae</taxon>
        <taxon>Sphingomonas</taxon>
        <taxon>environmental samples</taxon>
    </lineage>
</organism>
<dbReference type="EMBL" id="CADCVY010000078">
    <property type="protein sequence ID" value="CAA9507043.1"/>
    <property type="molecule type" value="Genomic_DNA"/>
</dbReference>
<feature type="non-terminal residue" evidence="1">
    <location>
        <position position="31"/>
    </location>
</feature>
<accession>A0A6J4SWP0</accession>
<feature type="non-terminal residue" evidence="1">
    <location>
        <position position="1"/>
    </location>
</feature>